<keyword evidence="6" id="KW-1185">Reference proteome</keyword>
<name>A0ABD3PWX5_9STRA</name>
<dbReference type="Gene3D" id="1.25.40.10">
    <property type="entry name" value="Tetratricopeptide repeat domain"/>
    <property type="match status" value="1"/>
</dbReference>
<dbReference type="Proteomes" id="UP001516023">
    <property type="component" value="Unassembled WGS sequence"/>
</dbReference>
<keyword evidence="1 2" id="KW-0694">RNA-binding</keyword>
<comment type="caution">
    <text evidence="5">The sequence shown here is derived from an EMBL/GenBank/DDBJ whole genome shotgun (WGS) entry which is preliminary data.</text>
</comment>
<evidence type="ECO:0000256" key="1">
    <source>
        <dbReference type="ARBA" id="ARBA00022884"/>
    </source>
</evidence>
<dbReference type="SMART" id="SM00360">
    <property type="entry name" value="RRM"/>
    <property type="match status" value="1"/>
</dbReference>
<dbReference type="PANTHER" id="PTHR23236:SF11">
    <property type="entry name" value="EUKARYOTIC TRANSLATION INITIATION FACTOR 4H"/>
    <property type="match status" value="1"/>
</dbReference>
<dbReference type="InterPro" id="IPR011990">
    <property type="entry name" value="TPR-like_helical_dom_sf"/>
</dbReference>
<dbReference type="InterPro" id="IPR012677">
    <property type="entry name" value="Nucleotide-bd_a/b_plait_sf"/>
</dbReference>
<protein>
    <recommendedName>
        <fullName evidence="4">RRM domain-containing protein</fullName>
    </recommendedName>
</protein>
<feature type="domain" description="RRM" evidence="4">
    <location>
        <begin position="853"/>
        <end position="940"/>
    </location>
</feature>
<feature type="compositionally biased region" description="Basic residues" evidence="3">
    <location>
        <begin position="962"/>
        <end position="971"/>
    </location>
</feature>
<organism evidence="5 6">
    <name type="scientific">Cyclotella cryptica</name>
    <dbReference type="NCBI Taxonomy" id="29204"/>
    <lineage>
        <taxon>Eukaryota</taxon>
        <taxon>Sar</taxon>
        <taxon>Stramenopiles</taxon>
        <taxon>Ochrophyta</taxon>
        <taxon>Bacillariophyta</taxon>
        <taxon>Coscinodiscophyceae</taxon>
        <taxon>Thalassiosirophycidae</taxon>
        <taxon>Stephanodiscales</taxon>
        <taxon>Stephanodiscaceae</taxon>
        <taxon>Cyclotella</taxon>
    </lineage>
</organism>
<evidence type="ECO:0000259" key="4">
    <source>
        <dbReference type="PROSITE" id="PS50102"/>
    </source>
</evidence>
<dbReference type="EMBL" id="JABMIG020000124">
    <property type="protein sequence ID" value="KAL3790665.1"/>
    <property type="molecule type" value="Genomic_DNA"/>
</dbReference>
<feature type="compositionally biased region" description="Acidic residues" evidence="3">
    <location>
        <begin position="805"/>
        <end position="815"/>
    </location>
</feature>
<feature type="compositionally biased region" description="Acidic residues" evidence="3">
    <location>
        <begin position="976"/>
        <end position="987"/>
    </location>
</feature>
<evidence type="ECO:0000256" key="3">
    <source>
        <dbReference type="SAM" id="MobiDB-lite"/>
    </source>
</evidence>
<dbReference type="PROSITE" id="PS50102">
    <property type="entry name" value="RRM"/>
    <property type="match status" value="1"/>
</dbReference>
<feature type="compositionally biased region" description="Polar residues" evidence="3">
    <location>
        <begin position="998"/>
        <end position="1007"/>
    </location>
</feature>
<feature type="region of interest" description="Disordered" evidence="3">
    <location>
        <begin position="942"/>
        <end position="1029"/>
    </location>
</feature>
<gene>
    <name evidence="5" type="ORF">HJC23_009765</name>
</gene>
<proteinExistence type="predicted"/>
<feature type="region of interest" description="Disordered" evidence="3">
    <location>
        <begin position="784"/>
        <end position="834"/>
    </location>
</feature>
<dbReference type="AlphaFoldDB" id="A0ABD3PWX5"/>
<evidence type="ECO:0000313" key="5">
    <source>
        <dbReference type="EMBL" id="KAL3790665.1"/>
    </source>
</evidence>
<accession>A0ABD3PWX5</accession>
<dbReference type="InterPro" id="IPR035979">
    <property type="entry name" value="RBD_domain_sf"/>
</dbReference>
<dbReference type="CDD" id="cd00590">
    <property type="entry name" value="RRM_SF"/>
    <property type="match status" value="1"/>
</dbReference>
<dbReference type="PANTHER" id="PTHR23236">
    <property type="entry name" value="EUKARYOTIC TRANSLATION INITIATION FACTOR 4B/4H"/>
    <property type="match status" value="1"/>
</dbReference>
<reference evidence="5 6" key="1">
    <citation type="journal article" date="2020" name="G3 (Bethesda)">
        <title>Improved Reference Genome for Cyclotella cryptica CCMP332, a Model for Cell Wall Morphogenesis, Salinity Adaptation, and Lipid Production in Diatoms (Bacillariophyta).</title>
        <authorList>
            <person name="Roberts W.R."/>
            <person name="Downey K.M."/>
            <person name="Ruck E.C."/>
            <person name="Traller J.C."/>
            <person name="Alverson A.J."/>
        </authorList>
    </citation>
    <scope>NUCLEOTIDE SEQUENCE [LARGE SCALE GENOMIC DNA]</scope>
    <source>
        <strain evidence="5 6">CCMP332</strain>
    </source>
</reference>
<dbReference type="GO" id="GO:0003723">
    <property type="term" value="F:RNA binding"/>
    <property type="evidence" value="ECO:0007669"/>
    <property type="project" value="UniProtKB-UniRule"/>
</dbReference>
<dbReference type="Pfam" id="PF00076">
    <property type="entry name" value="RRM_1"/>
    <property type="match status" value="1"/>
</dbReference>
<evidence type="ECO:0000313" key="6">
    <source>
        <dbReference type="Proteomes" id="UP001516023"/>
    </source>
</evidence>
<evidence type="ECO:0000256" key="2">
    <source>
        <dbReference type="PROSITE-ProRule" id="PRU00176"/>
    </source>
</evidence>
<dbReference type="InterPro" id="IPR000504">
    <property type="entry name" value="RRM_dom"/>
</dbReference>
<dbReference type="SUPFAM" id="SSF54928">
    <property type="entry name" value="RNA-binding domain, RBD"/>
    <property type="match status" value="1"/>
</dbReference>
<dbReference type="Gene3D" id="3.30.70.330">
    <property type="match status" value="1"/>
</dbReference>
<sequence>MSYNYDQCVSSIQAHRLKAYANTNESPDAAPNSPDLDALQQSMDGFANLSKHCPMTPLLWMQYAKDTEVLMHGLYLLDSSSTGGGGESKDNDLHQLQLIQAKKEALESSTGILELALAEFPGCSLLHLYYLESLGEYFYQTENEALHHLIRSESEGGGGSDTQTSRNKLSQAFEDAWENVACLSCEVRELSTHKGNTMDVEVDDVSSTIQHLSLLFAKWSKTPMGGGWNDEMMEDFNWIWDEALSIVNEVNGENRARQIEWLKQQKAALLETLDSNRRNTSSLANVLSAYENDIDVAMSNEGIFFPYASLQKRYEELKTKTDNSHHLGKYLEMMKRVDSKWDEVIMGNNNRWLLGLGASETFQAFSKYASFLQRSYRVLFQKGAVQMSNSLQEHIADHKYSMITCVYERAVSECPTVESLWLSYIKFLRGEYTRIRDNLKQLGAVQQENIKYHEELQELATALKSTSQRSIRNCPYSCNLFELRMTTLGLISTSNLEPDDITAVIQEATQLGFLNANREAMLSMRLVAITVVKRKLLSLVSLGSLSSSANGGNNGMDLSGKDYHQDEEINNSTSNTNKAKSAQYCSLAPAAMEEVQDLIEDHRSLTEAYVLGPIALGLRNAMGIDDTTNELADRETLKCFEKLVKTQKPCHPDSWREYLRYVSTSHLHFLGDVSSQSRPDDVGAVPVIIRQTRALYKRAMSSIRKAGKPTHATDSRGFDSNIHNTLFQRDYDAALSDLCHEYVEFEKCFGSEESLSAALTLVLSKMANYDPAASLLNVGVPATEESGKRKLETDEPTSTVQEDQMHDEDDGEGDAGESRSKRTKVKTNLKEPKKTDAVHKVRIGKIDYPAHPFTIHISNLDKSTQDMDLVDAFRPLCGAIVHVRILREKIYGKGGHHTHGESKGVGLVQFEERMAVEKALEKNGELKIGGKLVKIHRSHMPAVGIVPQGMHRVSPKGEGKVSKRNQQKKKSKGEGDGDVSMECDDTENGTAMAGGRSGDQSRIQSKSGGALTDTKSKTRTSSSPGSLKLDALSFKPRVIKQKPKISLGNLTKKN</sequence>